<evidence type="ECO:0000313" key="3">
    <source>
        <dbReference type="Proteomes" id="UP000324632"/>
    </source>
</evidence>
<feature type="region of interest" description="Disordered" evidence="1">
    <location>
        <begin position="154"/>
        <end position="249"/>
    </location>
</feature>
<dbReference type="EMBL" id="SOYY01000009">
    <property type="protein sequence ID" value="KAA0716605.1"/>
    <property type="molecule type" value="Genomic_DNA"/>
</dbReference>
<evidence type="ECO:0000256" key="1">
    <source>
        <dbReference type="SAM" id="MobiDB-lite"/>
    </source>
</evidence>
<dbReference type="PANTHER" id="PTHR35172:SF1">
    <property type="entry name" value="INVOLUCRIN"/>
    <property type="match status" value="1"/>
</dbReference>
<organism evidence="2 3">
    <name type="scientific">Triplophysa tibetana</name>
    <dbReference type="NCBI Taxonomy" id="1572043"/>
    <lineage>
        <taxon>Eukaryota</taxon>
        <taxon>Metazoa</taxon>
        <taxon>Chordata</taxon>
        <taxon>Craniata</taxon>
        <taxon>Vertebrata</taxon>
        <taxon>Euteleostomi</taxon>
        <taxon>Actinopterygii</taxon>
        <taxon>Neopterygii</taxon>
        <taxon>Teleostei</taxon>
        <taxon>Ostariophysi</taxon>
        <taxon>Cypriniformes</taxon>
        <taxon>Nemacheilidae</taxon>
        <taxon>Triplophysa</taxon>
    </lineage>
</organism>
<gene>
    <name evidence="2" type="ORF">E1301_Tti018825</name>
</gene>
<accession>A0A5A9P4P9</accession>
<dbReference type="AlphaFoldDB" id="A0A5A9P4P9"/>
<feature type="compositionally biased region" description="Polar residues" evidence="1">
    <location>
        <begin position="163"/>
        <end position="182"/>
    </location>
</feature>
<dbReference type="InterPro" id="IPR053371">
    <property type="entry name" value="Involucrin-like"/>
</dbReference>
<name>A0A5A9P4P9_9TELE</name>
<evidence type="ECO:0000313" key="2">
    <source>
        <dbReference type="EMBL" id="KAA0716605.1"/>
    </source>
</evidence>
<comment type="caution">
    <text evidence="2">The sequence shown here is derived from an EMBL/GenBank/DDBJ whole genome shotgun (WGS) entry which is preliminary data.</text>
</comment>
<protein>
    <submittedName>
        <fullName evidence="2">Uncharacterized protein</fullName>
    </submittedName>
</protein>
<dbReference type="PANTHER" id="PTHR35172">
    <property type="entry name" value="PROTEIN, PUTATIVE-RELATED"/>
    <property type="match status" value="1"/>
</dbReference>
<keyword evidence="3" id="KW-1185">Reference proteome</keyword>
<dbReference type="Proteomes" id="UP000324632">
    <property type="component" value="Chromosome 9"/>
</dbReference>
<proteinExistence type="predicted"/>
<feature type="compositionally biased region" description="Low complexity" evidence="1">
    <location>
        <begin position="228"/>
        <end position="249"/>
    </location>
</feature>
<sequence>MDPVIYQQIVSYKCHGKYPDGLCKNEKKKFRKKLIFLKLKINHSMEETISVEKVTESAIKLSETLLEAGENIKKSQKKIQKKCQSLISKFKVGDKVWRQNIRTKQRKGGKLDANFLGPFTITSLEGKSADLENGMGVKIPKINIDRLKPYCEESPRVPHKIQKPSTISQIKGRPISSQQTPAPQIPGCGHHSSPLSLKPQTPDLGCLSLPLSPAPQTPDHGRLSSSVKSAPKSPDLSSLSSPISSTPQTPDLGCLSLPLSSAPQTPDHGCLSSSVKSAPMSSDQWLSVLICQISAKRQCLLIMAFCHHLSNQRQTLLIVAVCPHLSNQRQSLLIVAVCPYLSNQRQSLLIVAVCPHLSNQRQSLLIVAVCPHLSNQRQCLLIMAVCHHLSNQRQTLLIVAVCPHLSNQRQSLLIVAVCPYLSNQRQSLLIVAVCPHLSNQRQSLLIVAICPHLSNQCQSVREAWKGKNVNVLLAKIGPFKLFYADIHRTAPTMELESEVMNAFVYILVRKFNESSQDRAASIDSYEMSNIWIHKRAKVKFAECVLEEKPIEFSASQDGVEDLRMNIATCLLENTGLTLVPKELRTANRE</sequence>
<reference evidence="2 3" key="1">
    <citation type="journal article" date="2019" name="Mol. Ecol. Resour.">
        <title>Chromosome-level genome assembly of Triplophysa tibetana, a fish adapted to the harsh high-altitude environment of the Tibetan Plateau.</title>
        <authorList>
            <person name="Yang X."/>
            <person name="Liu H."/>
            <person name="Ma Z."/>
            <person name="Zou Y."/>
            <person name="Zou M."/>
            <person name="Mao Y."/>
            <person name="Li X."/>
            <person name="Wang H."/>
            <person name="Chen T."/>
            <person name="Wang W."/>
            <person name="Yang R."/>
        </authorList>
    </citation>
    <scope>NUCLEOTIDE SEQUENCE [LARGE SCALE GENOMIC DNA]</scope>
    <source>
        <strain evidence="2">TTIB1903HZAU</strain>
        <tissue evidence="2">Muscle</tissue>
    </source>
</reference>